<sequence>MRSLCRAYTEESIRHLAAIMRQREYPPAARVQAANILLDRGWGKPPQAHTGEGGKDICVTIRQITERRDED</sequence>
<name>A0A0R3M537_9BRAD</name>
<organism evidence="1 2">
    <name type="scientific">Bradyrhizobium jicamae</name>
    <dbReference type="NCBI Taxonomy" id="280332"/>
    <lineage>
        <taxon>Bacteria</taxon>
        <taxon>Pseudomonadati</taxon>
        <taxon>Pseudomonadota</taxon>
        <taxon>Alphaproteobacteria</taxon>
        <taxon>Hyphomicrobiales</taxon>
        <taxon>Nitrobacteraceae</taxon>
        <taxon>Bradyrhizobium</taxon>
    </lineage>
</organism>
<dbReference type="EMBL" id="LLXZ01000005">
    <property type="protein sequence ID" value="KRR15051.1"/>
    <property type="molecule type" value="Genomic_DNA"/>
</dbReference>
<keyword evidence="2" id="KW-1185">Reference proteome</keyword>
<dbReference type="Proteomes" id="UP000050863">
    <property type="component" value="Unassembled WGS sequence"/>
</dbReference>
<evidence type="ECO:0000313" key="2">
    <source>
        <dbReference type="Proteomes" id="UP000050863"/>
    </source>
</evidence>
<evidence type="ECO:0000313" key="1">
    <source>
        <dbReference type="EMBL" id="KRR15051.1"/>
    </source>
</evidence>
<protein>
    <submittedName>
        <fullName evidence="1">Uncharacterized protein</fullName>
    </submittedName>
</protein>
<proteinExistence type="predicted"/>
<comment type="caution">
    <text evidence="1">The sequence shown here is derived from an EMBL/GenBank/DDBJ whole genome shotgun (WGS) entry which is preliminary data.</text>
</comment>
<dbReference type="AlphaFoldDB" id="A0A0R3M537"/>
<reference evidence="1 2" key="1">
    <citation type="submission" date="2014-03" db="EMBL/GenBank/DDBJ databases">
        <title>Bradyrhizobium valentinum sp. nov., isolated from effective nodules of Lupinus mariae-josephae, a lupine endemic of basic-lime soils in Eastern Spain.</title>
        <authorList>
            <person name="Duran D."/>
            <person name="Rey L."/>
            <person name="Navarro A."/>
            <person name="Busquets A."/>
            <person name="Imperial J."/>
            <person name="Ruiz-Argueso T."/>
        </authorList>
    </citation>
    <scope>NUCLEOTIDE SEQUENCE [LARGE SCALE GENOMIC DNA]</scope>
    <source>
        <strain evidence="1 2">PAC68</strain>
    </source>
</reference>
<gene>
    <name evidence="1" type="ORF">CQ12_40170</name>
</gene>
<accession>A0A0R3M537</accession>